<dbReference type="OrthoDB" id="4582561at2759"/>
<keyword evidence="4" id="KW-1185">Reference proteome</keyword>
<dbReference type="AlphaFoldDB" id="A0A194USP7"/>
<feature type="transmembrane region" description="Helical" evidence="2">
    <location>
        <begin position="229"/>
        <end position="249"/>
    </location>
</feature>
<evidence type="ECO:0000313" key="3">
    <source>
        <dbReference type="EMBL" id="KUI54651.1"/>
    </source>
</evidence>
<dbReference type="STRING" id="694573.A0A194USP7"/>
<evidence type="ECO:0000256" key="1">
    <source>
        <dbReference type="SAM" id="MobiDB-lite"/>
    </source>
</evidence>
<feature type="transmembrane region" description="Helical" evidence="2">
    <location>
        <begin position="343"/>
        <end position="362"/>
    </location>
</feature>
<dbReference type="Proteomes" id="UP000078576">
    <property type="component" value="Unassembled WGS sequence"/>
</dbReference>
<feature type="region of interest" description="Disordered" evidence="1">
    <location>
        <begin position="1"/>
        <end position="56"/>
    </location>
</feature>
<dbReference type="EMBL" id="KN714675">
    <property type="protein sequence ID" value="KUI54651.1"/>
    <property type="molecule type" value="Genomic_DNA"/>
</dbReference>
<feature type="transmembrane region" description="Helical" evidence="2">
    <location>
        <begin position="155"/>
        <end position="179"/>
    </location>
</feature>
<feature type="transmembrane region" description="Helical" evidence="2">
    <location>
        <begin position="395"/>
        <end position="415"/>
    </location>
</feature>
<accession>A0A194USP7</accession>
<keyword evidence="2" id="KW-0472">Membrane</keyword>
<feature type="compositionally biased region" description="Polar residues" evidence="1">
    <location>
        <begin position="27"/>
        <end position="56"/>
    </location>
</feature>
<feature type="transmembrane region" description="Helical" evidence="2">
    <location>
        <begin position="200"/>
        <end position="217"/>
    </location>
</feature>
<protein>
    <submittedName>
        <fullName evidence="3">Uncharacterized protein</fullName>
    </submittedName>
</protein>
<organism evidence="3 4">
    <name type="scientific">Cytospora mali</name>
    <name type="common">Apple Valsa canker fungus</name>
    <name type="synonym">Valsa mali</name>
    <dbReference type="NCBI Taxonomy" id="578113"/>
    <lineage>
        <taxon>Eukaryota</taxon>
        <taxon>Fungi</taxon>
        <taxon>Dikarya</taxon>
        <taxon>Ascomycota</taxon>
        <taxon>Pezizomycotina</taxon>
        <taxon>Sordariomycetes</taxon>
        <taxon>Sordariomycetidae</taxon>
        <taxon>Diaporthales</taxon>
        <taxon>Cytosporaceae</taxon>
        <taxon>Cytospora</taxon>
    </lineage>
</organism>
<reference evidence="4" key="1">
    <citation type="submission" date="2014-12" db="EMBL/GenBank/DDBJ databases">
        <title>Genome Sequence of Valsa Canker Pathogens Uncovers a Specific Adaption of Colonization on Woody Bark.</title>
        <authorList>
            <person name="Yin Z."/>
            <person name="Liu H."/>
            <person name="Gao X."/>
            <person name="Li Z."/>
            <person name="Song N."/>
            <person name="Ke X."/>
            <person name="Dai Q."/>
            <person name="Wu Y."/>
            <person name="Sun Y."/>
            <person name="Xu J.-R."/>
            <person name="Kang Z.K."/>
            <person name="Wang L."/>
            <person name="Huang L."/>
        </authorList>
    </citation>
    <scope>NUCLEOTIDE SEQUENCE [LARGE SCALE GENOMIC DNA]</scope>
    <source>
        <strain evidence="4">SXYL134</strain>
    </source>
</reference>
<keyword evidence="2" id="KW-1133">Transmembrane helix</keyword>
<evidence type="ECO:0000313" key="4">
    <source>
        <dbReference type="Proteomes" id="UP000078576"/>
    </source>
</evidence>
<gene>
    <name evidence="3" type="ORF">VP1G_10702</name>
</gene>
<feature type="transmembrane region" description="Helical" evidence="2">
    <location>
        <begin position="261"/>
        <end position="278"/>
    </location>
</feature>
<sequence length="432" mass="47514">MDYKRDTEPLTAYPTGGLAPQPGTVGLVSTPTYTSSEASGTTSTKHPTISQPAPSSTNTASDFIFIELHDGKNVDYLPEEHFLAADFESICPSQNCQTDCRNLTRVFTAHADDLLDISDGNSAVVPVTLFGICSNLANATNSASLSGDSRVLISYYIQAVLLFLLAAASLISAALQIWWLGRKPTFTKHKKLLENVLENFLATQCYFGATVAIASFFMNPGDVDPLNGYALLAVALMGCISPVFTLLLLHSHGVKSWSGTGLCSISWLLNTIVFFMLVRNLTGSLENIMAIERVLRNLLQTDFCGGSSAMVLCQEWTGSNPLDYLSGFYNQEMFPNIHSIPVIWAYTTLVFLIPVGFQVLHMDATRGRPPIRGFARLVEPSFLQRFGSGLRSLEFQFILLSLAVVIFSLTLRYQYTMVTTIQEDRFEWSNAD</sequence>
<evidence type="ECO:0000256" key="2">
    <source>
        <dbReference type="SAM" id="Phobius"/>
    </source>
</evidence>
<keyword evidence="2" id="KW-0812">Transmembrane</keyword>
<proteinExistence type="predicted"/>
<name>A0A194USP7_CYTMA</name>